<keyword evidence="3" id="KW-0238">DNA-binding</keyword>
<dbReference type="GO" id="GO:0003700">
    <property type="term" value="F:DNA-binding transcription factor activity"/>
    <property type="evidence" value="ECO:0007669"/>
    <property type="project" value="InterPro"/>
</dbReference>
<organism evidence="6 7">
    <name type="scientific">Syncephalastrum racemosum</name>
    <name type="common">Filamentous fungus</name>
    <dbReference type="NCBI Taxonomy" id="13706"/>
    <lineage>
        <taxon>Eukaryota</taxon>
        <taxon>Fungi</taxon>
        <taxon>Fungi incertae sedis</taxon>
        <taxon>Mucoromycota</taxon>
        <taxon>Mucoromycotina</taxon>
        <taxon>Mucoromycetes</taxon>
        <taxon>Mucorales</taxon>
        <taxon>Syncephalastraceae</taxon>
        <taxon>Syncephalastrum</taxon>
    </lineage>
</organism>
<dbReference type="InParanoid" id="A0A1X2GZJ1"/>
<dbReference type="PANTHER" id="PTHR10015:SF427">
    <property type="entry name" value="HEAT SHOCK FACTOR PROTEIN"/>
    <property type="match status" value="1"/>
</dbReference>
<dbReference type="InterPro" id="IPR000232">
    <property type="entry name" value="HSF_DNA-bd"/>
</dbReference>
<dbReference type="GO" id="GO:0043565">
    <property type="term" value="F:sequence-specific DNA binding"/>
    <property type="evidence" value="ECO:0007669"/>
    <property type="project" value="InterPro"/>
</dbReference>
<comment type="similarity">
    <text evidence="2">Belongs to the HSF family.</text>
</comment>
<dbReference type="InterPro" id="IPR036388">
    <property type="entry name" value="WH-like_DNA-bd_sf"/>
</dbReference>
<dbReference type="OrthoDB" id="60033at2759"/>
<keyword evidence="7" id="KW-1185">Reference proteome</keyword>
<keyword evidence="4" id="KW-0539">Nucleus</keyword>
<dbReference type="EMBL" id="MCGN01000013">
    <property type="protein sequence ID" value="ORY89953.1"/>
    <property type="molecule type" value="Genomic_DNA"/>
</dbReference>
<evidence type="ECO:0000313" key="6">
    <source>
        <dbReference type="EMBL" id="ORY89953.1"/>
    </source>
</evidence>
<dbReference type="InterPro" id="IPR036390">
    <property type="entry name" value="WH_DNA-bd_sf"/>
</dbReference>
<sequence length="50" mass="5929">IINDPSNRELAHWSDDGTMIRIPESATFAKNVLPRYFKHNNWQSFVRQLN</sequence>
<dbReference type="Proteomes" id="UP000242180">
    <property type="component" value="Unassembled WGS sequence"/>
</dbReference>
<dbReference type="Gene3D" id="1.10.10.10">
    <property type="entry name" value="Winged helix-like DNA-binding domain superfamily/Winged helix DNA-binding domain"/>
    <property type="match status" value="1"/>
</dbReference>
<gene>
    <name evidence="6" type="ORF">BCR43DRAFT_417922</name>
</gene>
<evidence type="ECO:0000313" key="7">
    <source>
        <dbReference type="Proteomes" id="UP000242180"/>
    </source>
</evidence>
<evidence type="ECO:0000259" key="5">
    <source>
        <dbReference type="Pfam" id="PF00447"/>
    </source>
</evidence>
<dbReference type="Pfam" id="PF00447">
    <property type="entry name" value="HSF_DNA-bind"/>
    <property type="match status" value="1"/>
</dbReference>
<dbReference type="AlphaFoldDB" id="A0A1X2GZJ1"/>
<evidence type="ECO:0000256" key="3">
    <source>
        <dbReference type="ARBA" id="ARBA00023125"/>
    </source>
</evidence>
<dbReference type="PANTHER" id="PTHR10015">
    <property type="entry name" value="HEAT SHOCK TRANSCRIPTION FACTOR"/>
    <property type="match status" value="1"/>
</dbReference>
<dbReference type="PRINTS" id="PR00056">
    <property type="entry name" value="HSFDOMAIN"/>
</dbReference>
<dbReference type="SUPFAM" id="SSF46785">
    <property type="entry name" value="Winged helix' DNA-binding domain"/>
    <property type="match status" value="1"/>
</dbReference>
<dbReference type="STRING" id="13706.A0A1X2GZJ1"/>
<feature type="domain" description="HSF-type DNA-binding" evidence="5">
    <location>
        <begin position="1"/>
        <end position="50"/>
    </location>
</feature>
<evidence type="ECO:0000256" key="2">
    <source>
        <dbReference type="ARBA" id="ARBA00006403"/>
    </source>
</evidence>
<dbReference type="GO" id="GO:0005634">
    <property type="term" value="C:nucleus"/>
    <property type="evidence" value="ECO:0007669"/>
    <property type="project" value="UniProtKB-SubCell"/>
</dbReference>
<accession>A0A1X2GZJ1</accession>
<feature type="non-terminal residue" evidence="6">
    <location>
        <position position="50"/>
    </location>
</feature>
<reference evidence="6 7" key="1">
    <citation type="submission" date="2016-07" db="EMBL/GenBank/DDBJ databases">
        <title>Pervasive Adenine N6-methylation of Active Genes in Fungi.</title>
        <authorList>
            <consortium name="DOE Joint Genome Institute"/>
            <person name="Mondo S.J."/>
            <person name="Dannebaum R.O."/>
            <person name="Kuo R.C."/>
            <person name="Labutti K."/>
            <person name="Haridas S."/>
            <person name="Kuo A."/>
            <person name="Salamov A."/>
            <person name="Ahrendt S.R."/>
            <person name="Lipzen A."/>
            <person name="Sullivan W."/>
            <person name="Andreopoulos W.B."/>
            <person name="Clum A."/>
            <person name="Lindquist E."/>
            <person name="Daum C."/>
            <person name="Ramamoorthy G.K."/>
            <person name="Gryganskyi A."/>
            <person name="Culley D."/>
            <person name="Magnuson J.K."/>
            <person name="James T.Y."/>
            <person name="O'Malley M.A."/>
            <person name="Stajich J.E."/>
            <person name="Spatafora J.W."/>
            <person name="Visel A."/>
            <person name="Grigoriev I.V."/>
        </authorList>
    </citation>
    <scope>NUCLEOTIDE SEQUENCE [LARGE SCALE GENOMIC DNA]</scope>
    <source>
        <strain evidence="6 7">NRRL 2496</strain>
    </source>
</reference>
<protein>
    <recommendedName>
        <fullName evidence="5">HSF-type DNA-binding domain-containing protein</fullName>
    </recommendedName>
</protein>
<name>A0A1X2GZJ1_SYNRA</name>
<evidence type="ECO:0000256" key="1">
    <source>
        <dbReference type="ARBA" id="ARBA00004123"/>
    </source>
</evidence>
<proteinExistence type="inferred from homology"/>
<feature type="non-terminal residue" evidence="6">
    <location>
        <position position="1"/>
    </location>
</feature>
<comment type="caution">
    <text evidence="6">The sequence shown here is derived from an EMBL/GenBank/DDBJ whole genome shotgun (WGS) entry which is preliminary data.</text>
</comment>
<evidence type="ECO:0000256" key="4">
    <source>
        <dbReference type="ARBA" id="ARBA00023242"/>
    </source>
</evidence>
<comment type="subcellular location">
    <subcellularLocation>
        <location evidence="1">Nucleus</location>
    </subcellularLocation>
</comment>